<accession>A0A1S7QCG5</accession>
<gene>
    <name evidence="1" type="ORF">AGR3A_Cc420196</name>
</gene>
<protein>
    <submittedName>
        <fullName evidence="1">Uncharacterized protein</fullName>
    </submittedName>
</protein>
<reference evidence="2" key="1">
    <citation type="submission" date="2016-01" db="EMBL/GenBank/DDBJ databases">
        <authorList>
            <person name="Regsiter A."/>
            <person name="william w."/>
        </authorList>
    </citation>
    <scope>NUCLEOTIDE SEQUENCE [LARGE SCALE GENOMIC DNA]</scope>
    <source>
        <strain evidence="2">CFBP 6623</strain>
    </source>
</reference>
<organism evidence="1 2">
    <name type="scientific">Agrobacterium tomkonis CFBP 6623</name>
    <dbReference type="NCBI Taxonomy" id="1183432"/>
    <lineage>
        <taxon>Bacteria</taxon>
        <taxon>Pseudomonadati</taxon>
        <taxon>Pseudomonadota</taxon>
        <taxon>Alphaproteobacteria</taxon>
        <taxon>Hyphomicrobiales</taxon>
        <taxon>Rhizobiaceae</taxon>
        <taxon>Rhizobium/Agrobacterium group</taxon>
        <taxon>Agrobacterium</taxon>
        <taxon>Agrobacterium tumefaciens complex</taxon>
    </lineage>
</organism>
<evidence type="ECO:0000313" key="1">
    <source>
        <dbReference type="EMBL" id="CUX34327.1"/>
    </source>
</evidence>
<dbReference type="EMBL" id="FBWK01000037">
    <property type="protein sequence ID" value="CUX34327.1"/>
    <property type="molecule type" value="Genomic_DNA"/>
</dbReference>
<evidence type="ECO:0000313" key="2">
    <source>
        <dbReference type="Proteomes" id="UP000191988"/>
    </source>
</evidence>
<proteinExistence type="predicted"/>
<keyword evidence="2" id="KW-1185">Reference proteome</keyword>
<dbReference type="Proteomes" id="UP000191988">
    <property type="component" value="Unassembled WGS sequence"/>
</dbReference>
<dbReference type="AlphaFoldDB" id="A0A1S7QCG5"/>
<dbReference type="RefSeq" id="WP_080842319.1">
    <property type="nucleotide sequence ID" value="NZ_LT009723.1"/>
</dbReference>
<sequence>MNKLKTIFSSGAVAQALGVVPVTLRMLRQRGVCDYGHVVEGGEDNPRSRRRYDVREVCMMGVAFTLSRFGFDQEEAFQIVNNSDEIKNAIAAVFFDADDTPDRIMCVVDGNGESENGDGWSNLVYLSLPDWKANAASAFEATDALTQEPAEALLSINISAVARRVIKALRASDEG</sequence>
<name>A0A1S7QCG5_9HYPH</name>